<reference evidence="1 2" key="1">
    <citation type="submission" date="2024-06" db="EMBL/GenBank/DDBJ databases">
        <title>The Natural Products Discovery Center: Release of the First 8490 Sequenced Strains for Exploring Actinobacteria Biosynthetic Diversity.</title>
        <authorList>
            <person name="Kalkreuter E."/>
            <person name="Kautsar S.A."/>
            <person name="Yang D."/>
            <person name="Bader C.D."/>
            <person name="Teijaro C.N."/>
            <person name="Fluegel L."/>
            <person name="Davis C.M."/>
            <person name="Simpson J.R."/>
            <person name="Lauterbach L."/>
            <person name="Steele A.D."/>
            <person name="Gui C."/>
            <person name="Meng S."/>
            <person name="Li G."/>
            <person name="Viehrig K."/>
            <person name="Ye F."/>
            <person name="Su P."/>
            <person name="Kiefer A.F."/>
            <person name="Nichols A."/>
            <person name="Cepeda A.J."/>
            <person name="Yan W."/>
            <person name="Fan B."/>
            <person name="Jiang Y."/>
            <person name="Adhikari A."/>
            <person name="Zheng C.-J."/>
            <person name="Schuster L."/>
            <person name="Cowan T.M."/>
            <person name="Smanski M.J."/>
            <person name="Chevrette M.G."/>
            <person name="De Carvalho L.P.S."/>
            <person name="Shen B."/>
        </authorList>
    </citation>
    <scope>NUCLEOTIDE SEQUENCE [LARGE SCALE GENOMIC DNA]</scope>
    <source>
        <strain evidence="1 2">NPDC000632</strain>
    </source>
</reference>
<keyword evidence="2" id="KW-1185">Reference proteome</keyword>
<evidence type="ECO:0000313" key="1">
    <source>
        <dbReference type="EMBL" id="MER6903760.1"/>
    </source>
</evidence>
<comment type="caution">
    <text evidence="1">The sequence shown here is derived from an EMBL/GenBank/DDBJ whole genome shotgun (WGS) entry which is preliminary data.</text>
</comment>
<protein>
    <submittedName>
        <fullName evidence="1">Uncharacterized protein</fullName>
    </submittedName>
</protein>
<accession>A0ABV1VB91</accession>
<organism evidence="1 2">
    <name type="scientific">Streptomyces flaveolus</name>
    <dbReference type="NCBI Taxonomy" id="67297"/>
    <lineage>
        <taxon>Bacteria</taxon>
        <taxon>Bacillati</taxon>
        <taxon>Actinomycetota</taxon>
        <taxon>Actinomycetes</taxon>
        <taxon>Kitasatosporales</taxon>
        <taxon>Streptomycetaceae</taxon>
        <taxon>Streptomyces</taxon>
    </lineage>
</organism>
<dbReference type="EMBL" id="JBEPCV010000005">
    <property type="protein sequence ID" value="MER6903760.1"/>
    <property type="molecule type" value="Genomic_DNA"/>
</dbReference>
<sequence length="127" mass="14260">MNVTRSGYVCTRPDILAALREEAARTPAHRQFTETAITAFEEDGPDAEPLLNGCPQSIARLIFDEVAEAYDPADLAARDAASTTTWVRDFTLPYTSHRRERARRAARSHQLRNARGLDRLRIHLTIG</sequence>
<name>A0ABV1VB91_9ACTN</name>
<evidence type="ECO:0000313" key="2">
    <source>
        <dbReference type="Proteomes" id="UP001490330"/>
    </source>
</evidence>
<gene>
    <name evidence="1" type="ORF">ABT322_08220</name>
</gene>
<dbReference type="Proteomes" id="UP001490330">
    <property type="component" value="Unassembled WGS sequence"/>
</dbReference>
<dbReference type="RefSeq" id="WP_350726252.1">
    <property type="nucleotide sequence ID" value="NZ_JBEPCO010000090.1"/>
</dbReference>
<proteinExistence type="predicted"/>